<dbReference type="GO" id="GO:0042834">
    <property type="term" value="F:peptidoglycan binding"/>
    <property type="evidence" value="ECO:0007669"/>
    <property type="project" value="InterPro"/>
</dbReference>
<dbReference type="SUPFAM" id="SSF50685">
    <property type="entry name" value="Barwin-like endoglucanases"/>
    <property type="match status" value="1"/>
</dbReference>
<dbReference type="InterPro" id="IPR012997">
    <property type="entry name" value="RplA"/>
</dbReference>
<reference evidence="5" key="1">
    <citation type="submission" date="2020-08" db="EMBL/GenBank/DDBJ databases">
        <title>Lewinella bacteria from marine environments.</title>
        <authorList>
            <person name="Zhong Y."/>
        </authorList>
    </citation>
    <scope>NUCLEOTIDE SEQUENCE</scope>
    <source>
        <strain evidence="5">KCTC 42187</strain>
    </source>
</reference>
<dbReference type="RefSeq" id="WP_187465126.1">
    <property type="nucleotide sequence ID" value="NZ_JACSIT010000048.1"/>
</dbReference>
<evidence type="ECO:0000259" key="4">
    <source>
        <dbReference type="PROSITE" id="PS51724"/>
    </source>
</evidence>
<gene>
    <name evidence="5" type="ORF">H9S92_02375</name>
</gene>
<feature type="region of interest" description="Disordered" evidence="2">
    <location>
        <begin position="271"/>
        <end position="320"/>
    </location>
</feature>
<dbReference type="CDD" id="cd22268">
    <property type="entry name" value="DPBB_RlpA-like"/>
    <property type="match status" value="1"/>
</dbReference>
<evidence type="ECO:0000256" key="1">
    <source>
        <dbReference type="RuleBase" id="RU003495"/>
    </source>
</evidence>
<dbReference type="InterPro" id="IPR036908">
    <property type="entry name" value="RlpA-like_sf"/>
</dbReference>
<dbReference type="InterPro" id="IPR007730">
    <property type="entry name" value="SPOR-like_dom"/>
</dbReference>
<dbReference type="Pfam" id="PF05036">
    <property type="entry name" value="SPOR"/>
    <property type="match status" value="1"/>
</dbReference>
<organism evidence="5 6">
    <name type="scientific">Neolewinella lacunae</name>
    <dbReference type="NCBI Taxonomy" id="1517758"/>
    <lineage>
        <taxon>Bacteria</taxon>
        <taxon>Pseudomonadati</taxon>
        <taxon>Bacteroidota</taxon>
        <taxon>Saprospiria</taxon>
        <taxon>Saprospirales</taxon>
        <taxon>Lewinellaceae</taxon>
        <taxon>Neolewinella</taxon>
    </lineage>
</organism>
<feature type="signal peptide" evidence="3">
    <location>
        <begin position="1"/>
        <end position="18"/>
    </location>
</feature>
<dbReference type="EMBL" id="JACSIT010000048">
    <property type="protein sequence ID" value="MBC6992999.1"/>
    <property type="molecule type" value="Genomic_DNA"/>
</dbReference>
<evidence type="ECO:0000313" key="6">
    <source>
        <dbReference type="Proteomes" id="UP000650081"/>
    </source>
</evidence>
<evidence type="ECO:0000313" key="5">
    <source>
        <dbReference type="EMBL" id="MBC6992999.1"/>
    </source>
</evidence>
<dbReference type="SUPFAM" id="SSF110997">
    <property type="entry name" value="Sporulation related repeat"/>
    <property type="match status" value="1"/>
</dbReference>
<dbReference type="PROSITE" id="PS51724">
    <property type="entry name" value="SPOR"/>
    <property type="match status" value="1"/>
</dbReference>
<dbReference type="InterPro" id="IPR009009">
    <property type="entry name" value="RlpA-like_DPBB"/>
</dbReference>
<keyword evidence="3" id="KW-0732">Signal</keyword>
<sequence>MKYVLSLIAFGVLSTASAQNFEWNTKSAAAHPNEVQPGSVVPNSYDQAYNQRQMGLAGMYNPGAHGSRTAYGETYSNRELTASHGLLPLGTMIRVTNLENNQAVTVRVNDRGQECADCLVMLSQAAATQLGINYRARVSVERIGFSNWNPAPAAAVVPGPADYNHPQTYAYTPAQGGVVRPVTVDGQTYGWDARGGDIIVTPPTYGSVPSTPTNYATLNAPANTRNSVMSREVTPSGRSGEPLTYSRYPGTVTPQATNVAPPVYQPVSQPQAYGTYPSMSTEGQQPAYQPVPRSTSPGQVAPPAPTVQRYQSPQVVATPQSYGTPAPATYQMAKSVEPVAYAAPTVQAASPVAGYVVQIGAYNNELYAKNRVTQLAAAGLNNVFYLSSNKADGQVINRVYVGTFSSMAEAQTAANDIRNTHQIAGIVTRM</sequence>
<evidence type="ECO:0000256" key="3">
    <source>
        <dbReference type="SAM" id="SignalP"/>
    </source>
</evidence>
<feature type="compositionally biased region" description="Polar residues" evidence="2">
    <location>
        <begin position="271"/>
        <end position="298"/>
    </location>
</feature>
<comment type="similarity">
    <text evidence="1">Belongs to the RlpA family.</text>
</comment>
<feature type="compositionally biased region" description="Polar residues" evidence="2">
    <location>
        <begin position="308"/>
        <end position="320"/>
    </location>
</feature>
<comment type="caution">
    <text evidence="5">The sequence shown here is derived from an EMBL/GenBank/DDBJ whole genome shotgun (WGS) entry which is preliminary data.</text>
</comment>
<dbReference type="Gene3D" id="3.30.70.1070">
    <property type="entry name" value="Sporulation related repeat"/>
    <property type="match status" value="1"/>
</dbReference>
<feature type="domain" description="SPOR" evidence="4">
    <location>
        <begin position="349"/>
        <end position="430"/>
    </location>
</feature>
<dbReference type="Gene3D" id="2.40.40.10">
    <property type="entry name" value="RlpA-like domain"/>
    <property type="match status" value="1"/>
</dbReference>
<dbReference type="NCBIfam" id="TIGR00413">
    <property type="entry name" value="rlpA"/>
    <property type="match status" value="1"/>
</dbReference>
<evidence type="ECO:0000256" key="2">
    <source>
        <dbReference type="SAM" id="MobiDB-lite"/>
    </source>
</evidence>
<name>A0A923PGS5_9BACT</name>
<dbReference type="AlphaFoldDB" id="A0A923PGS5"/>
<dbReference type="Proteomes" id="UP000650081">
    <property type="component" value="Unassembled WGS sequence"/>
</dbReference>
<dbReference type="Pfam" id="PF03330">
    <property type="entry name" value="DPBB_1"/>
    <property type="match status" value="1"/>
</dbReference>
<proteinExistence type="inferred from homology"/>
<dbReference type="PANTHER" id="PTHR34183:SF8">
    <property type="entry name" value="ENDOLYTIC PEPTIDOGLYCAN TRANSGLYCOSYLASE RLPA-RELATED"/>
    <property type="match status" value="1"/>
</dbReference>
<protein>
    <submittedName>
        <fullName evidence="5">Septal ring lytic transglycosylase RlpA family protein</fullName>
    </submittedName>
</protein>
<keyword evidence="6" id="KW-1185">Reference proteome</keyword>
<accession>A0A923PGS5</accession>
<dbReference type="InterPro" id="IPR036680">
    <property type="entry name" value="SPOR-like_sf"/>
</dbReference>
<dbReference type="PANTHER" id="PTHR34183">
    <property type="entry name" value="ENDOLYTIC PEPTIDOGLYCAN TRANSGLYCOSYLASE RLPA"/>
    <property type="match status" value="1"/>
</dbReference>
<feature type="chain" id="PRO_5037448974" evidence="3">
    <location>
        <begin position="19"/>
        <end position="430"/>
    </location>
</feature>